<organism evidence="2 3">
    <name type="scientific">Stieleria bergensis</name>
    <dbReference type="NCBI Taxonomy" id="2528025"/>
    <lineage>
        <taxon>Bacteria</taxon>
        <taxon>Pseudomonadati</taxon>
        <taxon>Planctomycetota</taxon>
        <taxon>Planctomycetia</taxon>
        <taxon>Pirellulales</taxon>
        <taxon>Pirellulaceae</taxon>
        <taxon>Stieleria</taxon>
    </lineage>
</organism>
<gene>
    <name evidence="2" type="ORF">SV7mr_31180</name>
</gene>
<sequence length="417" mass="47001">MVENDWENDRTQGLAICGRLETYLRNCLQPLDLDLDIRCTLKSSDDESPSCEMSVPRGSLGDVQTMLAKELSLLSESTVGEESELTFEAVIPAILKSENWNGDQVFLLTIHQSESLPERNEGELPAIVKFSVDPNYGRSATEITHVIVMIHGIRDIGNWQHNVTHNLVAKGTAVEMLQYQLYPAMRFLWPWDGSKTPVQRVLKRMRALKNQYPNARMSVIAHSFGTYVTLKAIEADADLQFWKIVFCGSVANEQFEWSDIKRRIGDGDRATKDFVINDCGTGDVFPILGATFGWHYGMAGATGFSEGFIVNRFHKSVDGLKGGHGLYFSPEFVRQHWRPFLIEDQAPSCGDGVQGEDLPRIVKWLYHGWFRWLCRFLAWIALFIAFLAGVVLSARLVIAAWPAICDFTRQLFGLDSA</sequence>
<keyword evidence="1" id="KW-1133">Transmembrane helix</keyword>
<dbReference type="InterPro" id="IPR029058">
    <property type="entry name" value="AB_hydrolase_fold"/>
</dbReference>
<accession>A0A517SWT0</accession>
<keyword evidence="1" id="KW-0812">Transmembrane</keyword>
<protein>
    <recommendedName>
        <fullName evidence="4">Alpha/beta hydrolase family protein</fullName>
    </recommendedName>
</protein>
<feature type="transmembrane region" description="Helical" evidence="1">
    <location>
        <begin position="376"/>
        <end position="401"/>
    </location>
</feature>
<keyword evidence="1" id="KW-0472">Membrane</keyword>
<dbReference type="EMBL" id="CP036272">
    <property type="protein sequence ID" value="QDT60594.1"/>
    <property type="molecule type" value="Genomic_DNA"/>
</dbReference>
<evidence type="ECO:0000313" key="3">
    <source>
        <dbReference type="Proteomes" id="UP000315003"/>
    </source>
</evidence>
<dbReference type="SUPFAM" id="SSF53474">
    <property type="entry name" value="alpha/beta-Hydrolases"/>
    <property type="match status" value="1"/>
</dbReference>
<dbReference type="Gene3D" id="3.40.50.1820">
    <property type="entry name" value="alpha/beta hydrolase"/>
    <property type="match status" value="1"/>
</dbReference>
<evidence type="ECO:0008006" key="4">
    <source>
        <dbReference type="Google" id="ProtNLM"/>
    </source>
</evidence>
<keyword evidence="3" id="KW-1185">Reference proteome</keyword>
<dbReference type="AlphaFoldDB" id="A0A517SWT0"/>
<evidence type="ECO:0000256" key="1">
    <source>
        <dbReference type="SAM" id="Phobius"/>
    </source>
</evidence>
<reference evidence="2 3" key="1">
    <citation type="submission" date="2019-02" db="EMBL/GenBank/DDBJ databases">
        <title>Deep-cultivation of Planctomycetes and their phenomic and genomic characterization uncovers novel biology.</title>
        <authorList>
            <person name="Wiegand S."/>
            <person name="Jogler M."/>
            <person name="Boedeker C."/>
            <person name="Pinto D."/>
            <person name="Vollmers J."/>
            <person name="Rivas-Marin E."/>
            <person name="Kohn T."/>
            <person name="Peeters S.H."/>
            <person name="Heuer A."/>
            <person name="Rast P."/>
            <person name="Oberbeckmann S."/>
            <person name="Bunk B."/>
            <person name="Jeske O."/>
            <person name="Meyerdierks A."/>
            <person name="Storesund J.E."/>
            <person name="Kallscheuer N."/>
            <person name="Luecker S."/>
            <person name="Lage O.M."/>
            <person name="Pohl T."/>
            <person name="Merkel B.J."/>
            <person name="Hornburger P."/>
            <person name="Mueller R.-W."/>
            <person name="Bruemmer F."/>
            <person name="Labrenz M."/>
            <person name="Spormann A.M."/>
            <person name="Op den Camp H."/>
            <person name="Overmann J."/>
            <person name="Amann R."/>
            <person name="Jetten M.S.M."/>
            <person name="Mascher T."/>
            <person name="Medema M.H."/>
            <person name="Devos D.P."/>
            <person name="Kaster A.-K."/>
            <person name="Ovreas L."/>
            <person name="Rohde M."/>
            <person name="Galperin M.Y."/>
            <person name="Jogler C."/>
        </authorList>
    </citation>
    <scope>NUCLEOTIDE SEQUENCE [LARGE SCALE GENOMIC DNA]</scope>
    <source>
        <strain evidence="2 3">SV_7m_r</strain>
    </source>
</reference>
<name>A0A517SWT0_9BACT</name>
<proteinExistence type="predicted"/>
<dbReference type="Proteomes" id="UP000315003">
    <property type="component" value="Chromosome"/>
</dbReference>
<evidence type="ECO:0000313" key="2">
    <source>
        <dbReference type="EMBL" id="QDT60594.1"/>
    </source>
</evidence>